<dbReference type="AlphaFoldDB" id="A0AA42QBH1"/>
<dbReference type="GeneID" id="83642635"/>
<dbReference type="RefSeq" id="WP_157719674.1">
    <property type="nucleotide sequence ID" value="NZ_CP104579.1"/>
</dbReference>
<reference evidence="1" key="1">
    <citation type="submission" date="2022-09" db="EMBL/GenBank/DDBJ databases">
        <title>Intensive care unit water sources are persistently colonized with multi-drug resistant bacteria and are the site of extensive horizontal gene transfer of antibiotic resistance genes.</title>
        <authorList>
            <person name="Diorio-Toth L."/>
        </authorList>
    </citation>
    <scope>NUCLEOTIDE SEQUENCE</scope>
    <source>
        <strain evidence="1">GD03704</strain>
    </source>
</reference>
<protein>
    <submittedName>
        <fullName evidence="1">Uncharacterized protein</fullName>
    </submittedName>
</protein>
<evidence type="ECO:0000313" key="1">
    <source>
        <dbReference type="EMBL" id="MDH1338213.1"/>
    </source>
</evidence>
<dbReference type="EMBL" id="JAOCJE010000001">
    <property type="protein sequence ID" value="MDH1338213.1"/>
    <property type="molecule type" value="Genomic_DNA"/>
</dbReference>
<organism evidence="1 2">
    <name type="scientific">Ectopseudomonas oleovorans</name>
    <name type="common">Pseudomonas oleovorans</name>
    <dbReference type="NCBI Taxonomy" id="301"/>
    <lineage>
        <taxon>Bacteria</taxon>
        <taxon>Pseudomonadati</taxon>
        <taxon>Pseudomonadota</taxon>
        <taxon>Gammaproteobacteria</taxon>
        <taxon>Pseudomonadales</taxon>
        <taxon>Pseudomonadaceae</taxon>
        <taxon>Ectopseudomonas</taxon>
    </lineage>
</organism>
<dbReference type="Proteomes" id="UP001161697">
    <property type="component" value="Unassembled WGS sequence"/>
</dbReference>
<proteinExistence type="predicted"/>
<evidence type="ECO:0000313" key="2">
    <source>
        <dbReference type="Proteomes" id="UP001161697"/>
    </source>
</evidence>
<comment type="caution">
    <text evidence="1">The sequence shown here is derived from an EMBL/GenBank/DDBJ whole genome shotgun (WGS) entry which is preliminary data.</text>
</comment>
<accession>A0AA42QBH1</accession>
<name>A0AA42QBH1_ECTOL</name>
<gene>
    <name evidence="1" type="ORF">N5J11_02810</name>
</gene>
<sequence>MTETKKMVDKFVRGLGGQRYREIFEVLESSDLRPLGKSNTETLLFQLQGADSEMLDIFAFRLGPPPVISFPKSYWLVRASELSSHLSNFSFSEKPAITGPISDSQYSAGQVEINRSTHERIIEVCKRVCASLQ</sequence>